<dbReference type="SMART" id="SM00955">
    <property type="entry name" value="RNB"/>
    <property type="match status" value="1"/>
</dbReference>
<dbReference type="Pfam" id="PF13638">
    <property type="entry name" value="PIN_4"/>
    <property type="match status" value="1"/>
</dbReference>
<evidence type="ECO:0000256" key="5">
    <source>
        <dbReference type="ARBA" id="ARBA00022801"/>
    </source>
</evidence>
<dbReference type="Gene3D" id="2.40.50.700">
    <property type="match status" value="1"/>
</dbReference>
<comment type="caution">
    <text evidence="14">The sequence shown here is derived from an EMBL/GenBank/DDBJ whole genome shotgun (WGS) entry which is preliminary data.</text>
</comment>
<dbReference type="GO" id="GO:0006364">
    <property type="term" value="P:rRNA processing"/>
    <property type="evidence" value="ECO:0007669"/>
    <property type="project" value="UniProtKB-KW"/>
</dbReference>
<dbReference type="GO" id="GO:0000176">
    <property type="term" value="C:nuclear exosome (RNase complex)"/>
    <property type="evidence" value="ECO:0007669"/>
    <property type="project" value="TreeGrafter"/>
</dbReference>
<feature type="compositionally biased region" description="Low complexity" evidence="12">
    <location>
        <begin position="1244"/>
        <end position="1256"/>
    </location>
</feature>
<dbReference type="Proteomes" id="UP000664859">
    <property type="component" value="Unassembled WGS sequence"/>
</dbReference>
<evidence type="ECO:0000256" key="1">
    <source>
        <dbReference type="ARBA" id="ARBA00004123"/>
    </source>
</evidence>
<protein>
    <recommendedName>
        <fullName evidence="10">Ribosomal RNA-processing protein 44</fullName>
    </recommendedName>
</protein>
<dbReference type="OrthoDB" id="372421at2759"/>
<dbReference type="AlphaFoldDB" id="A0A835Z1U7"/>
<keyword evidence="4" id="KW-0540">Nuclease</keyword>
<keyword evidence="6" id="KW-0271">Exosome</keyword>
<evidence type="ECO:0000256" key="7">
    <source>
        <dbReference type="ARBA" id="ARBA00022839"/>
    </source>
</evidence>
<evidence type="ECO:0000313" key="15">
    <source>
        <dbReference type="Proteomes" id="UP000664859"/>
    </source>
</evidence>
<feature type="region of interest" description="Disordered" evidence="12">
    <location>
        <begin position="502"/>
        <end position="539"/>
    </location>
</feature>
<name>A0A835Z1U7_9STRA</name>
<dbReference type="Pfam" id="PF00773">
    <property type="entry name" value="RNB"/>
    <property type="match status" value="1"/>
</dbReference>
<keyword evidence="8" id="KW-0694">RNA-binding</keyword>
<feature type="region of interest" description="Disordered" evidence="12">
    <location>
        <begin position="1216"/>
        <end position="1256"/>
    </location>
</feature>
<dbReference type="GO" id="GO:0003723">
    <property type="term" value="F:RNA binding"/>
    <property type="evidence" value="ECO:0007669"/>
    <property type="project" value="UniProtKB-KW"/>
</dbReference>
<keyword evidence="7" id="KW-0269">Exonuclease</keyword>
<dbReference type="Gene3D" id="2.40.50.140">
    <property type="entry name" value="Nucleic acid-binding proteins"/>
    <property type="match status" value="1"/>
</dbReference>
<sequence>MHRNKAFFKRTRRGKVLHIVNDHYLRDDIACGTLAGKELTAQDMARLASESAMKQLLVLDTNVVLNQMDLLDRGGPALSCVVVLQTVAEERGGPALSCVVVLQTWMYVLERGGPALSCVVALQTVAEEMDLLQRGGPALSCAVVMLTVAEEVRHNNLALYRRLRQLLMDESRVFIFFANEHHCESRVFIFFANEHHCESRVSIFFANEHHCESRVFIFFANEHHCELLMDESRAFIFFANEHHCDAYTEHRPGESPNDRNDRAIRVSAQWLKRQVDDGGEGDVGVVLLTNDRANRRIALGADITAMSIHKFIRDVSDKYPDLQDLLAAEAVDAEVEGGNDLNARRDLLAAEAVDVEVEGGSGNDLKARRDLLAAEAVDVEVEGGGGNDLNVTEGGERVAAKPLYPPHLPMSELTAGIKSGRGKNVVAKPLYPPHLPMSELTAGIKSGRLFQGTLRVERSNWTECYVIVQGLQEQERIAVYVRGPEHVNRAVDGDVVAIEMLPPQEWTDDRPGKQGAKENGTSAAATPADQEDSEEQKNLVPDITAPQAVEDLEGTVKVAANARPRGRVVGVIRRNWRQYCGSLEAHGDRETANGRTSSALLVPVDRKSPKVPSQMLFGNIPKVRIQTRQRSALEGKRIIVSIDSWPANCRFPLGHYLRTLGSSGDKSTETEVILLEHDIPHDAFSGKVLACLPPVDWQITAENSVGRRDMRHVPALSIDPPGCKDIDDALHARPLPNGNIEVGVHIADVTHFVQPGSAMDLEAANRSTSTYLVERRLDMLPGLLTETLCSLRGGEDRFAFTVLWEITPEGEIVEVDFFKSIIHSIASLTYNEAQMMIDDPNMTDVRATSVRQLNKLAKIFRKRRLDAGALTLASPEVRFVLDSESQNPTDVQMYALKEANALVEEFMLLANITVGKKILRHFPTLSVLRRHPAPSRQQFNGFLASVKAFDGFLASVKAVGFDLEVDDSKKLADSLDRAERADDPYFNKILRICATRCMTPAQYFCSGQKPQEEWHHYGLAAPIYTHFTSPIRRYADVLVHRLLGAAIGVGSLPLALMDKGYLHDLMDNLNRRHRAAQLAGRASVAMHTVLYFKLNPTEEEAYVLSVSQSKITVLVPRFGIEGTEEPYVLSVSQSKLTVLVPRKLTVLVTQRGIDGTIYLPSPDTLIHDADAQRVSAPAGSPCAGASVQVFDKVRVAIRADSDGESPRAVSMTLVTPSFGTQATGGDGTTGGDAPVAAGRKRKAGNAAAGAKQKTRA</sequence>
<keyword evidence="3" id="KW-0698">rRNA processing</keyword>
<dbReference type="Gene3D" id="2.40.50.690">
    <property type="match status" value="1"/>
</dbReference>
<dbReference type="GO" id="GO:0071031">
    <property type="term" value="P:nuclear mRNA surveillance of mRNA 3'-end processing"/>
    <property type="evidence" value="ECO:0007669"/>
    <property type="project" value="TreeGrafter"/>
</dbReference>
<keyword evidence="15" id="KW-1185">Reference proteome</keyword>
<dbReference type="InterPro" id="IPR050180">
    <property type="entry name" value="RNR_Ribonuclease"/>
</dbReference>
<dbReference type="InterPro" id="IPR002716">
    <property type="entry name" value="PIN_dom"/>
</dbReference>
<comment type="similarity">
    <text evidence="2 11">Belongs to the RNR ribonuclease family.</text>
</comment>
<proteinExistence type="inferred from homology"/>
<dbReference type="SUPFAM" id="SSF50249">
    <property type="entry name" value="Nucleic acid-binding proteins"/>
    <property type="match status" value="2"/>
</dbReference>
<keyword evidence="9" id="KW-0539">Nucleus</keyword>
<evidence type="ECO:0000256" key="11">
    <source>
        <dbReference type="RuleBase" id="RU003901"/>
    </source>
</evidence>
<evidence type="ECO:0000256" key="4">
    <source>
        <dbReference type="ARBA" id="ARBA00022722"/>
    </source>
</evidence>
<dbReference type="InterPro" id="IPR012340">
    <property type="entry name" value="NA-bd_OB-fold"/>
</dbReference>
<dbReference type="PANTHER" id="PTHR23355:SF35">
    <property type="entry name" value="EXOSOME COMPLEX EXONUCLEASE RRP44"/>
    <property type="match status" value="1"/>
</dbReference>
<dbReference type="InterPro" id="IPR001900">
    <property type="entry name" value="RNase_II/R"/>
</dbReference>
<dbReference type="GO" id="GO:0016075">
    <property type="term" value="P:rRNA catabolic process"/>
    <property type="evidence" value="ECO:0007669"/>
    <property type="project" value="TreeGrafter"/>
</dbReference>
<evidence type="ECO:0000259" key="13">
    <source>
        <dbReference type="SMART" id="SM00955"/>
    </source>
</evidence>
<feature type="domain" description="RNB" evidence="13">
    <location>
        <begin position="707"/>
        <end position="1049"/>
    </location>
</feature>
<dbReference type="GO" id="GO:0004519">
    <property type="term" value="F:endonuclease activity"/>
    <property type="evidence" value="ECO:0007669"/>
    <property type="project" value="TreeGrafter"/>
</dbReference>
<dbReference type="InterPro" id="IPR041505">
    <property type="entry name" value="Dis3_CSD2"/>
</dbReference>
<dbReference type="Gene3D" id="3.40.50.1010">
    <property type="entry name" value="5'-nuclease"/>
    <property type="match status" value="2"/>
</dbReference>
<dbReference type="Pfam" id="PF17216">
    <property type="entry name" value="Rrp44_CSD1"/>
    <property type="match status" value="1"/>
</dbReference>
<evidence type="ECO:0000256" key="9">
    <source>
        <dbReference type="ARBA" id="ARBA00023242"/>
    </source>
</evidence>
<evidence type="ECO:0000313" key="14">
    <source>
        <dbReference type="EMBL" id="KAG5180708.1"/>
    </source>
</evidence>
<comment type="subcellular location">
    <subcellularLocation>
        <location evidence="1">Nucleus</location>
    </subcellularLocation>
</comment>
<accession>A0A835Z1U7</accession>
<dbReference type="FunFam" id="2.40.50.700:FF:000001">
    <property type="entry name" value="Exosome complex exonuclease exoribonuclease (Rrp44)"/>
    <property type="match status" value="1"/>
</dbReference>
<dbReference type="PROSITE" id="PS01175">
    <property type="entry name" value="RIBONUCLEASE_II"/>
    <property type="match status" value="1"/>
</dbReference>
<dbReference type="GO" id="GO:0000177">
    <property type="term" value="C:cytoplasmic exosome (RNase complex)"/>
    <property type="evidence" value="ECO:0007669"/>
    <property type="project" value="TreeGrafter"/>
</dbReference>
<evidence type="ECO:0000256" key="2">
    <source>
        <dbReference type="ARBA" id="ARBA00005785"/>
    </source>
</evidence>
<organism evidence="14 15">
    <name type="scientific">Tribonema minus</name>
    <dbReference type="NCBI Taxonomy" id="303371"/>
    <lineage>
        <taxon>Eukaryota</taxon>
        <taxon>Sar</taxon>
        <taxon>Stramenopiles</taxon>
        <taxon>Ochrophyta</taxon>
        <taxon>PX clade</taxon>
        <taxon>Xanthophyceae</taxon>
        <taxon>Tribonematales</taxon>
        <taxon>Tribonemataceae</taxon>
        <taxon>Tribonema</taxon>
    </lineage>
</organism>
<dbReference type="GO" id="GO:0000175">
    <property type="term" value="F:3'-5'-RNA exonuclease activity"/>
    <property type="evidence" value="ECO:0007669"/>
    <property type="project" value="UniProtKB-ARBA"/>
</dbReference>
<evidence type="ECO:0000256" key="6">
    <source>
        <dbReference type="ARBA" id="ARBA00022835"/>
    </source>
</evidence>
<dbReference type="CDD" id="cd09862">
    <property type="entry name" value="PIN_Rrp44-like"/>
    <property type="match status" value="1"/>
</dbReference>
<dbReference type="PANTHER" id="PTHR23355">
    <property type="entry name" value="RIBONUCLEASE"/>
    <property type="match status" value="1"/>
</dbReference>
<feature type="compositionally biased region" description="Basic and acidic residues" evidence="12">
    <location>
        <begin position="507"/>
        <end position="516"/>
    </location>
</feature>
<gene>
    <name evidence="14" type="ORF">JKP88DRAFT_349459</name>
</gene>
<reference evidence="14" key="1">
    <citation type="submission" date="2021-02" db="EMBL/GenBank/DDBJ databases">
        <title>First Annotated Genome of the Yellow-green Alga Tribonema minus.</title>
        <authorList>
            <person name="Mahan K.M."/>
        </authorList>
    </citation>
    <scope>NUCLEOTIDE SEQUENCE</scope>
    <source>
        <strain evidence="14">UTEX B ZZ1240</strain>
    </source>
</reference>
<evidence type="ECO:0000256" key="12">
    <source>
        <dbReference type="SAM" id="MobiDB-lite"/>
    </source>
</evidence>
<evidence type="ECO:0000256" key="3">
    <source>
        <dbReference type="ARBA" id="ARBA00022552"/>
    </source>
</evidence>
<keyword evidence="5" id="KW-0378">Hydrolase</keyword>
<dbReference type="Pfam" id="PF17849">
    <property type="entry name" value="OB_Dis3"/>
    <property type="match status" value="1"/>
</dbReference>
<dbReference type="InterPro" id="IPR033771">
    <property type="entry name" value="Rrp44_CSD1"/>
</dbReference>
<evidence type="ECO:0000256" key="10">
    <source>
        <dbReference type="ARBA" id="ARBA00077930"/>
    </source>
</evidence>
<dbReference type="EMBL" id="JAFCMP010000368">
    <property type="protein sequence ID" value="KAG5180708.1"/>
    <property type="molecule type" value="Genomic_DNA"/>
</dbReference>
<dbReference type="InterPro" id="IPR022966">
    <property type="entry name" value="RNase_II/R_CS"/>
</dbReference>
<evidence type="ECO:0000256" key="8">
    <source>
        <dbReference type="ARBA" id="ARBA00022884"/>
    </source>
</evidence>